<dbReference type="SUPFAM" id="SSF52540">
    <property type="entry name" value="P-loop containing nucleoside triphosphate hydrolases"/>
    <property type="match status" value="1"/>
</dbReference>
<dbReference type="Proteomes" id="UP000800038">
    <property type="component" value="Unassembled WGS sequence"/>
</dbReference>
<dbReference type="Gene3D" id="3.40.50.300">
    <property type="entry name" value="P-loop containing nucleotide triphosphate hydrolases"/>
    <property type="match status" value="1"/>
</dbReference>
<evidence type="ECO:0000313" key="1">
    <source>
        <dbReference type="EMBL" id="KAF1940983.1"/>
    </source>
</evidence>
<name>A0A6A5SLG3_9PLEO</name>
<dbReference type="OrthoDB" id="408152at2759"/>
<dbReference type="InterPro" id="IPR027417">
    <property type="entry name" value="P-loop_NTPase"/>
</dbReference>
<reference evidence="1" key="1">
    <citation type="journal article" date="2020" name="Stud. Mycol.">
        <title>101 Dothideomycetes genomes: a test case for predicting lifestyles and emergence of pathogens.</title>
        <authorList>
            <person name="Haridas S."/>
            <person name="Albert R."/>
            <person name="Binder M."/>
            <person name="Bloem J."/>
            <person name="Labutti K."/>
            <person name="Salamov A."/>
            <person name="Andreopoulos B."/>
            <person name="Baker S."/>
            <person name="Barry K."/>
            <person name="Bills G."/>
            <person name="Bluhm B."/>
            <person name="Cannon C."/>
            <person name="Castanera R."/>
            <person name="Culley D."/>
            <person name="Daum C."/>
            <person name="Ezra D."/>
            <person name="Gonzalez J."/>
            <person name="Henrissat B."/>
            <person name="Kuo A."/>
            <person name="Liang C."/>
            <person name="Lipzen A."/>
            <person name="Lutzoni F."/>
            <person name="Magnuson J."/>
            <person name="Mondo S."/>
            <person name="Nolan M."/>
            <person name="Ohm R."/>
            <person name="Pangilinan J."/>
            <person name="Park H.-J."/>
            <person name="Ramirez L."/>
            <person name="Alfaro M."/>
            <person name="Sun H."/>
            <person name="Tritt A."/>
            <person name="Yoshinaga Y."/>
            <person name="Zwiers L.-H."/>
            <person name="Turgeon B."/>
            <person name="Goodwin S."/>
            <person name="Spatafora J."/>
            <person name="Crous P."/>
            <person name="Grigoriev I."/>
        </authorList>
    </citation>
    <scope>NUCLEOTIDE SEQUENCE</scope>
    <source>
        <strain evidence="1">CBS 161.51</strain>
    </source>
</reference>
<dbReference type="AlphaFoldDB" id="A0A6A5SLG3"/>
<keyword evidence="2" id="KW-1185">Reference proteome</keyword>
<sequence>MATPASIADRPKRELKILSLGMTRTGSASISQALEVLGYQGVHHGIQAISSPLEWQLFSKACDAFYPVLPTYTGAPFTRADWDVVFGPYEAVTDMASFFAMQLIEAYPEAKFILVERDVDEWYESMEEAIFSTTWGLRADLVINVLGPLYGLNGGKTIRKIMLGFYGVHNANDMRRVAKDRYRQHYAEIRAAVPEQLLLNFRLEDGWKPLCEFLGKEVPDVPFPMKNKREEHVKRVRQKQNIFFKHVAGRFAKKAIPCALGVGVMSLLVWRSRSSAQWAATLSILKKTLAEAW</sequence>
<protein>
    <recommendedName>
        <fullName evidence="3">NAD dependent epimerase/dehydratase</fullName>
    </recommendedName>
</protein>
<gene>
    <name evidence="1" type="ORF">EJ02DRAFT_405384</name>
</gene>
<evidence type="ECO:0000313" key="2">
    <source>
        <dbReference type="Proteomes" id="UP000800038"/>
    </source>
</evidence>
<dbReference type="Pfam" id="PF17784">
    <property type="entry name" value="Sulfotransfer_4"/>
    <property type="match status" value="1"/>
</dbReference>
<organism evidence="1 2">
    <name type="scientific">Clathrospora elynae</name>
    <dbReference type="NCBI Taxonomy" id="706981"/>
    <lineage>
        <taxon>Eukaryota</taxon>
        <taxon>Fungi</taxon>
        <taxon>Dikarya</taxon>
        <taxon>Ascomycota</taxon>
        <taxon>Pezizomycotina</taxon>
        <taxon>Dothideomycetes</taxon>
        <taxon>Pleosporomycetidae</taxon>
        <taxon>Pleosporales</taxon>
        <taxon>Diademaceae</taxon>
        <taxon>Clathrospora</taxon>
    </lineage>
</organism>
<dbReference type="PANTHER" id="PTHR36978:SF4">
    <property type="entry name" value="P-LOOP CONTAINING NUCLEOSIDE TRIPHOSPHATE HYDROLASE PROTEIN"/>
    <property type="match status" value="1"/>
</dbReference>
<evidence type="ECO:0008006" key="3">
    <source>
        <dbReference type="Google" id="ProtNLM"/>
    </source>
</evidence>
<dbReference type="PANTHER" id="PTHR36978">
    <property type="entry name" value="P-LOOP CONTAINING NUCLEOTIDE TRIPHOSPHATE HYDROLASE"/>
    <property type="match status" value="1"/>
</dbReference>
<dbReference type="InterPro" id="IPR040632">
    <property type="entry name" value="Sulfotransfer_4"/>
</dbReference>
<accession>A0A6A5SLG3</accession>
<proteinExistence type="predicted"/>
<dbReference type="EMBL" id="ML976054">
    <property type="protein sequence ID" value="KAF1940983.1"/>
    <property type="molecule type" value="Genomic_DNA"/>
</dbReference>